<dbReference type="AlphaFoldDB" id="A0A845SV09"/>
<reference evidence="2 3" key="1">
    <citation type="submission" date="2019-06" db="EMBL/GenBank/DDBJ databases">
        <title>Draft genome sequences of 15 bacterial species constituting the stable defined intestinal microbiota of the GM15 gnotobiotic mouse model.</title>
        <authorList>
            <person name="Elie C."/>
            <person name="Mathieu A."/>
            <person name="Saliou A."/>
            <person name="Darnaud M."/>
            <person name="Leulier F."/>
            <person name="Tamellini A."/>
        </authorList>
    </citation>
    <scope>NUCLEOTIDE SEQUENCE [LARGE SCALE GENOMIC DNA]</scope>
    <source>
        <strain evidence="2 3">JM4-15</strain>
    </source>
</reference>
<evidence type="ECO:0000256" key="1">
    <source>
        <dbReference type="SAM" id="SignalP"/>
    </source>
</evidence>
<proteinExistence type="predicted"/>
<dbReference type="RefSeq" id="WP_162220260.1">
    <property type="nucleotide sequence ID" value="NZ_VIQT01000002.1"/>
</dbReference>
<accession>A0A845SV09</accession>
<protein>
    <submittedName>
        <fullName evidence="2">Leucine-rich repeat protein</fullName>
    </submittedName>
</protein>
<gene>
    <name evidence="2" type="ORF">FMM72_00690</name>
</gene>
<organism evidence="2 3">
    <name type="scientific">Anaerotruncus colihominis</name>
    <dbReference type="NCBI Taxonomy" id="169435"/>
    <lineage>
        <taxon>Bacteria</taxon>
        <taxon>Bacillati</taxon>
        <taxon>Bacillota</taxon>
        <taxon>Clostridia</taxon>
        <taxon>Eubacteriales</taxon>
        <taxon>Oscillospiraceae</taxon>
        <taxon>Anaerotruncus</taxon>
    </lineage>
</organism>
<evidence type="ECO:0000313" key="2">
    <source>
        <dbReference type="EMBL" id="NDO37777.1"/>
    </source>
</evidence>
<keyword evidence="1" id="KW-0732">Signal</keyword>
<comment type="caution">
    <text evidence="2">The sequence shown here is derived from an EMBL/GenBank/DDBJ whole genome shotgun (WGS) entry which is preliminary data.</text>
</comment>
<dbReference type="Gene3D" id="3.80.10.10">
    <property type="entry name" value="Ribonuclease Inhibitor"/>
    <property type="match status" value="1"/>
</dbReference>
<dbReference type="InterPro" id="IPR032675">
    <property type="entry name" value="LRR_dom_sf"/>
</dbReference>
<evidence type="ECO:0000313" key="3">
    <source>
        <dbReference type="Proteomes" id="UP000462501"/>
    </source>
</evidence>
<feature type="chain" id="PRO_5038541550" evidence="1">
    <location>
        <begin position="24"/>
        <end position="109"/>
    </location>
</feature>
<dbReference type="InterPro" id="IPR026906">
    <property type="entry name" value="LRR_5"/>
</dbReference>
<name>A0A845SV09_9FIRM</name>
<sequence length="109" mass="12257">MNKENRIRLLAFMLSLITTMAMREVVIPDSITEIPELAFAGDFALEAVVLHKGITQIGLQAFCDNPRLEKIIFWGTLEEWEAIEKCSPWVSSDTDIVLVCTNGTKTIED</sequence>
<dbReference type="Pfam" id="PF13306">
    <property type="entry name" value="LRR_5"/>
    <property type="match status" value="1"/>
</dbReference>
<feature type="signal peptide" evidence="1">
    <location>
        <begin position="1"/>
        <end position="23"/>
    </location>
</feature>
<dbReference type="EMBL" id="VIQT01000002">
    <property type="protein sequence ID" value="NDO37777.1"/>
    <property type="molecule type" value="Genomic_DNA"/>
</dbReference>
<dbReference type="Proteomes" id="UP000462501">
    <property type="component" value="Unassembled WGS sequence"/>
</dbReference>